<comment type="subunit">
    <text evidence="4">Homodimer. Part of the ribosomal stalk of the 50S ribosomal subunit. Forms a multimeric L10(L12)X complex, where L10 forms an elongated spine to which 2 to 4 L12 dimers bind in a sequential fashion. Binds GTP-bound translation factors.</text>
</comment>
<proteinExistence type="inferred from homology"/>
<dbReference type="STRING" id="1653476.THC_0127"/>
<dbReference type="OrthoDB" id="9811748at2"/>
<gene>
    <name evidence="4" type="primary">rplL</name>
    <name evidence="7" type="ORF">THC_0127</name>
</gene>
<dbReference type="GO" id="GO:0006412">
    <property type="term" value="P:translation"/>
    <property type="evidence" value="ECO:0007669"/>
    <property type="project" value="UniProtKB-UniRule"/>
</dbReference>
<evidence type="ECO:0000256" key="3">
    <source>
        <dbReference type="ARBA" id="ARBA00023274"/>
    </source>
</evidence>
<dbReference type="PANTHER" id="PTHR45987">
    <property type="entry name" value="39S RIBOSOMAL PROTEIN L12"/>
    <property type="match status" value="1"/>
</dbReference>
<dbReference type="GO" id="GO:0022625">
    <property type="term" value="C:cytosolic large ribosomal subunit"/>
    <property type="evidence" value="ECO:0007669"/>
    <property type="project" value="TreeGrafter"/>
</dbReference>
<evidence type="ECO:0000256" key="2">
    <source>
        <dbReference type="ARBA" id="ARBA00022980"/>
    </source>
</evidence>
<dbReference type="RefSeq" id="WP_068511846.1">
    <property type="nucleotide sequence ID" value="NZ_AP014945.1"/>
</dbReference>
<reference evidence="7 8" key="1">
    <citation type="journal article" date="2016" name="Int. J. Syst. Evol. Microbiol.">
        <title>Caldimicrobium thiodismutans sp. nov., a sulfur-disproportionating bacterium isolated from a hot spring, and emended description of the genus Caldimicrobium.</title>
        <authorList>
            <person name="Kojima H."/>
            <person name="Umezawa K."/>
            <person name="Fukui M."/>
        </authorList>
    </citation>
    <scope>NUCLEOTIDE SEQUENCE [LARGE SCALE GENOMIC DNA]</scope>
    <source>
        <strain evidence="7 8">TF1</strain>
    </source>
</reference>
<dbReference type="Pfam" id="PF00542">
    <property type="entry name" value="Ribosomal_L12"/>
    <property type="match status" value="1"/>
</dbReference>
<evidence type="ECO:0000259" key="6">
    <source>
        <dbReference type="Pfam" id="PF16320"/>
    </source>
</evidence>
<name>A0A0U5ANV9_9BACT</name>
<evidence type="ECO:0000256" key="1">
    <source>
        <dbReference type="ARBA" id="ARBA00007197"/>
    </source>
</evidence>
<dbReference type="GO" id="GO:0003735">
    <property type="term" value="F:structural constituent of ribosome"/>
    <property type="evidence" value="ECO:0007669"/>
    <property type="project" value="InterPro"/>
</dbReference>
<dbReference type="Pfam" id="PF16320">
    <property type="entry name" value="Ribosomal_L12_N"/>
    <property type="match status" value="1"/>
</dbReference>
<organism evidence="7 8">
    <name type="scientific">Caldimicrobium thiodismutans</name>
    <dbReference type="NCBI Taxonomy" id="1653476"/>
    <lineage>
        <taxon>Bacteria</taxon>
        <taxon>Pseudomonadati</taxon>
        <taxon>Thermodesulfobacteriota</taxon>
        <taxon>Thermodesulfobacteria</taxon>
        <taxon>Thermodesulfobacteriales</taxon>
        <taxon>Thermodesulfobacteriaceae</taxon>
        <taxon>Caldimicrobium</taxon>
    </lineage>
</organism>
<dbReference type="Proteomes" id="UP000068196">
    <property type="component" value="Chromosome"/>
</dbReference>
<feature type="domain" description="Large ribosomal subunit protein bL12 C-terminal" evidence="5">
    <location>
        <begin position="63"/>
        <end position="129"/>
    </location>
</feature>
<evidence type="ECO:0000313" key="8">
    <source>
        <dbReference type="Proteomes" id="UP000068196"/>
    </source>
</evidence>
<dbReference type="CDD" id="cd00387">
    <property type="entry name" value="Ribosomal_L7_L12"/>
    <property type="match status" value="1"/>
</dbReference>
<comment type="similarity">
    <text evidence="1 4">Belongs to the bacterial ribosomal protein bL12 family.</text>
</comment>
<dbReference type="GO" id="GO:0003729">
    <property type="term" value="F:mRNA binding"/>
    <property type="evidence" value="ECO:0007669"/>
    <property type="project" value="TreeGrafter"/>
</dbReference>
<dbReference type="EMBL" id="AP014945">
    <property type="protein sequence ID" value="BAU22529.1"/>
    <property type="molecule type" value="Genomic_DNA"/>
</dbReference>
<evidence type="ECO:0000259" key="5">
    <source>
        <dbReference type="Pfam" id="PF00542"/>
    </source>
</evidence>
<dbReference type="FunFam" id="3.30.1390.10:FF:000001">
    <property type="entry name" value="50S ribosomal protein L7/L12"/>
    <property type="match status" value="1"/>
</dbReference>
<dbReference type="InterPro" id="IPR014719">
    <property type="entry name" value="Ribosomal_bL12_C/ClpS-like"/>
</dbReference>
<feature type="domain" description="Large ribosomal subunit protein bL12 oligomerization" evidence="6">
    <location>
        <begin position="4"/>
        <end position="52"/>
    </location>
</feature>
<keyword evidence="3 4" id="KW-0687">Ribonucleoprotein</keyword>
<evidence type="ECO:0000313" key="7">
    <source>
        <dbReference type="EMBL" id="BAU22529.1"/>
    </source>
</evidence>
<keyword evidence="2 4" id="KW-0689">Ribosomal protein</keyword>
<accession>A0A0U5ANV9</accession>
<dbReference type="Gene3D" id="1.20.5.710">
    <property type="entry name" value="Single helix bin"/>
    <property type="match status" value="1"/>
</dbReference>
<dbReference type="InterPro" id="IPR000206">
    <property type="entry name" value="Ribosomal_bL12"/>
</dbReference>
<dbReference type="Gene3D" id="3.30.1390.10">
    <property type="match status" value="1"/>
</dbReference>
<sequence>MAVTKEEVIEFISNMTVLELSQFIKELEEKFGVTAAAPVAAVAAMPGAAAPAEAAPAEEKTEFDVVLAEAGANKINVIKVVREITGLGLKEAKDLVETAPKPVKTGISKAEAEEIKKKLEEVGAKVEIK</sequence>
<reference evidence="8" key="2">
    <citation type="journal article" date="2016" name="Int. J. Syst. Evol. Microbiol.">
        <title>Caldimicrobium thiodismutans sp. nov., a sulfur-disproportionating bacterium isolated from a hot spring.</title>
        <authorList>
            <person name="Kojima H."/>
            <person name="Umezawa K."/>
            <person name="Fukui M."/>
        </authorList>
    </citation>
    <scope>NUCLEOTIDE SEQUENCE [LARGE SCALE GENOMIC DNA]</scope>
    <source>
        <strain evidence="8">TF1</strain>
    </source>
</reference>
<keyword evidence="8" id="KW-1185">Reference proteome</keyword>
<evidence type="ECO:0000256" key="4">
    <source>
        <dbReference type="HAMAP-Rule" id="MF_00368"/>
    </source>
</evidence>
<comment type="function">
    <text evidence="4">Forms part of the ribosomal stalk which helps the ribosome interact with GTP-bound translation factors. Is thus essential for accurate translation.</text>
</comment>
<dbReference type="AlphaFoldDB" id="A0A0U5ANV9"/>
<dbReference type="InterPro" id="IPR008932">
    <property type="entry name" value="Ribosomal_bL12_oligo"/>
</dbReference>
<dbReference type="PATRIC" id="fig|1653476.3.peg.131"/>
<dbReference type="PANTHER" id="PTHR45987:SF4">
    <property type="entry name" value="LARGE RIBOSOMAL SUBUNIT PROTEIN BL12M"/>
    <property type="match status" value="1"/>
</dbReference>
<protein>
    <recommendedName>
        <fullName evidence="4">Large ribosomal subunit protein bL12</fullName>
    </recommendedName>
</protein>
<dbReference type="InterPro" id="IPR036235">
    <property type="entry name" value="Ribosomal_bL12_oligo_N_sf"/>
</dbReference>
<dbReference type="InterPro" id="IPR013823">
    <property type="entry name" value="Ribosomal_bL12_C"/>
</dbReference>
<dbReference type="NCBIfam" id="TIGR00855">
    <property type="entry name" value="L12"/>
    <property type="match status" value="1"/>
</dbReference>
<dbReference type="HAMAP" id="MF_00368">
    <property type="entry name" value="Ribosomal_bL12"/>
    <property type="match status" value="1"/>
</dbReference>
<dbReference type="SUPFAM" id="SSF48300">
    <property type="entry name" value="Ribosomal protein L7/12, oligomerisation (N-terminal) domain"/>
    <property type="match status" value="1"/>
</dbReference>
<dbReference type="SUPFAM" id="SSF54736">
    <property type="entry name" value="ClpS-like"/>
    <property type="match status" value="1"/>
</dbReference>
<dbReference type="KEGG" id="cthi:THC_0127"/>